<gene>
    <name evidence="10" type="primary">LOC110984031</name>
</gene>
<feature type="domain" description="B box-type" evidence="8">
    <location>
        <begin position="102"/>
        <end position="149"/>
    </location>
</feature>
<keyword evidence="4" id="KW-0862">Zinc</keyword>
<proteinExistence type="predicted"/>
<dbReference type="OMA" id="EQFECAS"/>
<feature type="coiled-coil region" evidence="6">
    <location>
        <begin position="259"/>
        <end position="286"/>
    </location>
</feature>
<dbReference type="Proteomes" id="UP000694845">
    <property type="component" value="Unplaced"/>
</dbReference>
<keyword evidence="1" id="KW-0597">Phosphoprotein</keyword>
<dbReference type="PROSITE" id="PS50089">
    <property type="entry name" value="ZF_RING_2"/>
    <property type="match status" value="1"/>
</dbReference>
<dbReference type="SMART" id="SM00336">
    <property type="entry name" value="BBOX"/>
    <property type="match status" value="2"/>
</dbReference>
<dbReference type="OrthoDB" id="6270329at2759"/>
<evidence type="ECO:0000256" key="6">
    <source>
        <dbReference type="SAM" id="Coils"/>
    </source>
</evidence>
<dbReference type="Gene3D" id="3.30.40.10">
    <property type="entry name" value="Zinc/RING finger domain, C3HC4 (zinc finger)"/>
    <property type="match status" value="1"/>
</dbReference>
<dbReference type="Gene3D" id="4.10.830.40">
    <property type="match status" value="1"/>
</dbReference>
<feature type="domain" description="B box-type" evidence="8">
    <location>
        <begin position="165"/>
        <end position="208"/>
    </location>
</feature>
<dbReference type="Gene3D" id="3.30.160.60">
    <property type="entry name" value="Classic Zinc Finger"/>
    <property type="match status" value="1"/>
</dbReference>
<dbReference type="InterPro" id="IPR011042">
    <property type="entry name" value="6-blade_b-propeller_TolB-like"/>
</dbReference>
<dbReference type="InterPro" id="IPR017907">
    <property type="entry name" value="Znf_RING_CS"/>
</dbReference>
<evidence type="ECO:0000313" key="9">
    <source>
        <dbReference type="Proteomes" id="UP000694845"/>
    </source>
</evidence>
<dbReference type="SMART" id="SM00184">
    <property type="entry name" value="RING"/>
    <property type="match status" value="1"/>
</dbReference>
<keyword evidence="6" id="KW-0175">Coiled coil</keyword>
<name>A0A8B7Z407_ACAPL</name>
<evidence type="ECO:0000256" key="4">
    <source>
        <dbReference type="ARBA" id="ARBA00022833"/>
    </source>
</evidence>
<evidence type="ECO:0000313" key="10">
    <source>
        <dbReference type="RefSeq" id="XP_022099510.1"/>
    </source>
</evidence>
<dbReference type="SUPFAM" id="SSF57850">
    <property type="entry name" value="RING/U-box"/>
    <property type="match status" value="1"/>
</dbReference>
<dbReference type="InterPro" id="IPR000315">
    <property type="entry name" value="Znf_B-box"/>
</dbReference>
<dbReference type="PROSITE" id="PS50119">
    <property type="entry name" value="ZF_BBOX"/>
    <property type="match status" value="2"/>
</dbReference>
<dbReference type="RefSeq" id="XP_022099510.1">
    <property type="nucleotide sequence ID" value="XM_022243818.1"/>
</dbReference>
<dbReference type="AlphaFoldDB" id="A0A8B7Z407"/>
<dbReference type="Pfam" id="PF00643">
    <property type="entry name" value="zf-B_box"/>
    <property type="match status" value="1"/>
</dbReference>
<evidence type="ECO:0000256" key="3">
    <source>
        <dbReference type="ARBA" id="ARBA00022771"/>
    </source>
</evidence>
<evidence type="ECO:0000259" key="8">
    <source>
        <dbReference type="PROSITE" id="PS50119"/>
    </source>
</evidence>
<evidence type="ECO:0000259" key="7">
    <source>
        <dbReference type="PROSITE" id="PS50089"/>
    </source>
</evidence>
<accession>A0A8B7Z407</accession>
<keyword evidence="2" id="KW-0479">Metal-binding</keyword>
<reference evidence="10" key="1">
    <citation type="submission" date="2025-08" db="UniProtKB">
        <authorList>
            <consortium name="RefSeq"/>
        </authorList>
    </citation>
    <scope>IDENTIFICATION</scope>
</reference>
<sequence>MAVASVKSVLGTISRGHLECPICCCRYTDPKILDCLHSFCLNCLEELTGRQQAKADHITCPVCRQETAVPDTGLQGLPTCFFLSSLVDEINKQERLLGKASGDRLTCEECDEGLEAVSRCVDCNKVICIKCQEAHERLKSMKNHRIVRQLGQMWPEITPADLRKDAAPLCTKHKNQELCFYCETCQTLACGKCAALDHRTAEHEYRDVADAIRSFREDVDKILEQWEQSKEEFRTADDSFQHARNRLGIMADRACRDITAKEEEEIAKIKNKSRLLRDKVRQIKEQRDKKFEGDQKSNRDQINRAEQIVATVNDLMQQADDFELLDLKPKVMHNLQFQKGLELGEVKHDLSFIGVKCHDVVKKLDIGEILPEEKWQLNLEFGREEWEDGEMHCVADVAFLSSGDISATDTKKEQVMIFNSTGEYITIVSRRELEKPQGIATTSDDLLLVCDGKHVKVFDSSLEFVRQFSPAQEDTEGYAESDLGGIAVDKENRIAVADYGRKLISLHNLDGSLISIIEHHLVDWDLAVGVQERLIFTNYDENVLICTTYAGKEIFTISTLFDGEPARPLGVCCDEAGDIYVVVDTMATRVSRVLHYTGEGVFVGQVTYGLNFPGGLTFSPSGDLVVVDMNSVRIYQQV</sequence>
<dbReference type="Pfam" id="PF13445">
    <property type="entry name" value="zf-RING_UBOX"/>
    <property type="match status" value="1"/>
</dbReference>
<organism evidence="9 10">
    <name type="scientific">Acanthaster planci</name>
    <name type="common">Crown-of-thorns starfish</name>
    <dbReference type="NCBI Taxonomy" id="133434"/>
    <lineage>
        <taxon>Eukaryota</taxon>
        <taxon>Metazoa</taxon>
        <taxon>Echinodermata</taxon>
        <taxon>Eleutherozoa</taxon>
        <taxon>Asterozoa</taxon>
        <taxon>Asteroidea</taxon>
        <taxon>Valvatacea</taxon>
        <taxon>Valvatida</taxon>
        <taxon>Acanthasteridae</taxon>
        <taxon>Acanthaster</taxon>
    </lineage>
</organism>
<evidence type="ECO:0000256" key="1">
    <source>
        <dbReference type="ARBA" id="ARBA00022553"/>
    </source>
</evidence>
<dbReference type="InterPro" id="IPR001841">
    <property type="entry name" value="Znf_RING"/>
</dbReference>
<dbReference type="GO" id="GO:0008270">
    <property type="term" value="F:zinc ion binding"/>
    <property type="evidence" value="ECO:0007669"/>
    <property type="project" value="UniProtKB-KW"/>
</dbReference>
<dbReference type="KEGG" id="aplc:110984031"/>
<dbReference type="Gene3D" id="2.120.10.30">
    <property type="entry name" value="TolB, C-terminal domain"/>
    <property type="match status" value="1"/>
</dbReference>
<dbReference type="InterPro" id="IPR013083">
    <property type="entry name" value="Znf_RING/FYVE/PHD"/>
</dbReference>
<dbReference type="PROSITE" id="PS00518">
    <property type="entry name" value="ZF_RING_1"/>
    <property type="match status" value="1"/>
</dbReference>
<dbReference type="InterPro" id="IPR027370">
    <property type="entry name" value="Znf-RING_euk"/>
</dbReference>
<dbReference type="PANTHER" id="PTHR25462">
    <property type="entry name" value="BONUS, ISOFORM C-RELATED"/>
    <property type="match status" value="1"/>
</dbReference>
<evidence type="ECO:0000256" key="2">
    <source>
        <dbReference type="ARBA" id="ARBA00022723"/>
    </source>
</evidence>
<dbReference type="PANTHER" id="PTHR25462:SF296">
    <property type="entry name" value="MEIOTIC P26, ISOFORM F"/>
    <property type="match status" value="1"/>
</dbReference>
<dbReference type="CDD" id="cd05819">
    <property type="entry name" value="NHL"/>
    <property type="match status" value="1"/>
</dbReference>
<dbReference type="SUPFAM" id="SSF101898">
    <property type="entry name" value="NHL repeat"/>
    <property type="match status" value="1"/>
</dbReference>
<dbReference type="InterPro" id="IPR047153">
    <property type="entry name" value="TRIM45/56/19-like"/>
</dbReference>
<dbReference type="GeneID" id="110984031"/>
<keyword evidence="9" id="KW-1185">Reference proteome</keyword>
<dbReference type="SUPFAM" id="SSF57845">
    <property type="entry name" value="B-box zinc-binding domain"/>
    <property type="match status" value="1"/>
</dbReference>
<evidence type="ECO:0000256" key="5">
    <source>
        <dbReference type="PROSITE-ProRule" id="PRU00024"/>
    </source>
</evidence>
<protein>
    <submittedName>
        <fullName evidence="10">E3 ubiquitin-protein ligase TRIM56-like</fullName>
    </submittedName>
</protein>
<feature type="domain" description="RING-type" evidence="7">
    <location>
        <begin position="20"/>
        <end position="64"/>
    </location>
</feature>
<keyword evidence="3 5" id="KW-0863">Zinc-finger</keyword>